<name>A0AAP0IU03_9MAGN</name>
<organism evidence="1 2">
    <name type="scientific">Stephania yunnanensis</name>
    <dbReference type="NCBI Taxonomy" id="152371"/>
    <lineage>
        <taxon>Eukaryota</taxon>
        <taxon>Viridiplantae</taxon>
        <taxon>Streptophyta</taxon>
        <taxon>Embryophyta</taxon>
        <taxon>Tracheophyta</taxon>
        <taxon>Spermatophyta</taxon>
        <taxon>Magnoliopsida</taxon>
        <taxon>Ranunculales</taxon>
        <taxon>Menispermaceae</taxon>
        <taxon>Menispermoideae</taxon>
        <taxon>Cissampelideae</taxon>
        <taxon>Stephania</taxon>
    </lineage>
</organism>
<proteinExistence type="predicted"/>
<dbReference type="Proteomes" id="UP001420932">
    <property type="component" value="Unassembled WGS sequence"/>
</dbReference>
<keyword evidence="2" id="KW-1185">Reference proteome</keyword>
<protein>
    <submittedName>
        <fullName evidence="1">Uncharacterized protein</fullName>
    </submittedName>
</protein>
<reference evidence="1 2" key="1">
    <citation type="submission" date="2024-01" db="EMBL/GenBank/DDBJ databases">
        <title>Genome assemblies of Stephania.</title>
        <authorList>
            <person name="Yang L."/>
        </authorList>
    </citation>
    <scope>NUCLEOTIDE SEQUENCE [LARGE SCALE GENOMIC DNA]</scope>
    <source>
        <strain evidence="1">YNDBR</strain>
        <tissue evidence="1">Leaf</tissue>
    </source>
</reference>
<dbReference type="EMBL" id="JBBNAF010000008">
    <property type="protein sequence ID" value="KAK9121699.1"/>
    <property type="molecule type" value="Genomic_DNA"/>
</dbReference>
<gene>
    <name evidence="1" type="ORF">Syun_019316</name>
</gene>
<comment type="caution">
    <text evidence="1">The sequence shown here is derived from an EMBL/GenBank/DDBJ whole genome shotgun (WGS) entry which is preliminary data.</text>
</comment>
<dbReference type="AlphaFoldDB" id="A0AAP0IU03"/>
<sequence length="141" mass="15140">MKSECDVRISIVETSGDWGFTVAKGARHSRASRKYSTFALVLGNDLSTFVTGSRKDLSCIRSPSLSLARTSDLMRGVIITCLCDLIEGRDVAVIEAKIAKYQEENAEQIMNAYACKAEELATALVASKGVPAQTEASSCLA</sequence>
<evidence type="ECO:0000313" key="1">
    <source>
        <dbReference type="EMBL" id="KAK9121699.1"/>
    </source>
</evidence>
<accession>A0AAP0IU03</accession>
<evidence type="ECO:0000313" key="2">
    <source>
        <dbReference type="Proteomes" id="UP001420932"/>
    </source>
</evidence>